<dbReference type="InterPro" id="IPR049517">
    <property type="entry name" value="ACX-like_C"/>
</dbReference>
<accession>A0ABP0S8E9</accession>
<evidence type="ECO:0000313" key="7">
    <source>
        <dbReference type="Proteomes" id="UP001642484"/>
    </source>
</evidence>
<dbReference type="Pfam" id="PF01968">
    <property type="entry name" value="Hydantoinase_A"/>
    <property type="match status" value="1"/>
</dbReference>
<feature type="domain" description="Hydantoinase B/oxoprolinase" evidence="3">
    <location>
        <begin position="589"/>
        <end position="1100"/>
    </location>
</feature>
<comment type="similarity">
    <text evidence="1">Belongs to the oxoprolinase family.</text>
</comment>
<dbReference type="PANTHER" id="PTHR11365">
    <property type="entry name" value="5-OXOPROLINASE RELATED"/>
    <property type="match status" value="1"/>
</dbReference>
<evidence type="ECO:0000313" key="6">
    <source>
        <dbReference type="EMBL" id="CAK9108570.1"/>
    </source>
</evidence>
<gene>
    <name evidence="6" type="ORF">CCMP2556_LOCUS50583</name>
</gene>
<name>A0ABP0S8E9_9DINO</name>
<feature type="domain" description="Hydantoinase/oxoprolinase N-terminal" evidence="4">
    <location>
        <begin position="22"/>
        <end position="84"/>
    </location>
</feature>
<sequence length="1100" mass="117707">MGTTRGTNALLERKGARTLFLVLEAEERISSTGEVLQPLNEEKIRQQLAQCHQEGFESLAISFLHAYQYSQHEQTAERIAREVGFNSVSRSSAVAHSIKIVPRAETTVLDAYLNPILTDYVARIRSGLSSTSTLKLMTSQGGLVNGEHFTGKDSILSGPAGGVVAFSRIGQAAGHQQSIGFDMGGTSTDVSRFGGEFEIQTETTKAGVRIASPTLAIETVAAGGGSICHFDGVQLQVGPESAGASPGPACYGAGGPLTVTDMNVLLGRVLPDQFPFTLDVAAIEQKLAAIRADILQKTGRNYSNEELAQGFIDIANETMARAIRQVSIQKGYHPQDHLLVSFGGAGGQHACAMAQRLGMKRLLIHPYAGILSAYGMGLAEIRKRSETSVLQPVDELTSSEMEQILSGLKHSLLEAMQAEGVETTAIEEVNISFRLRYLGLDASLVVAAADLSSAVKKYHAEHQRLFSYSQPNRTVELVSIVGEAVAGRQEISKIAVPELSGVTAESTLMTEVWHAGSCLNVPVYTREALIAGAKITGPAIVCDLGSTVWIEPVFRCSVCNDGSLLIELEETTAATDQPSAEGEEIFEPDLIQLEIFNNQFASIAEQMGLTLRQTSVSTNVKERLDYSCAIFDAQAGLVVNAPHIPVHLGAMGETVKTLLVECDDILPGDVYVTNDPYAGGSHLPDVTVITPVHHAETKELLFLTASRAHHAEIGGIRPGSMPPFSKNLAEEGVLIRRFKLIDQGEVREEELADLLSSGKYPSRNVQDNLADIRAQVAANQFGANLLLEMVTTYGLPQVLAYMSFIQQAACKKMQQALRRIPDGEYSFTDHLDDGSPIAVTISIEEGQATIDFNGTGPVLSSNLNANRAIVTAACLYVFRTLIEDSIPLNSGVLEPLAIIIPESLLNPPRHDDPQQCAAMVGGNVETSQRVVDVLLGALGTAAASQGTMNNLTFGDDSFGYYETICGGAGATANAPGADAVHTHMTNTRLTDVEVIEHRYPVRVKRFEIRQDSGGNGKNPGGNGIIRTFEFLKPLQVSLLTQRRGSYPPFGLAGGSPGKIGKNNIQRANCNEPEELSGCVQLEAYPGDQLTIETPGGGGYG</sequence>
<evidence type="ECO:0000256" key="1">
    <source>
        <dbReference type="ARBA" id="ARBA00010403"/>
    </source>
</evidence>
<feature type="domain" description="Acetophenone carboxylase-like C-terminal" evidence="5">
    <location>
        <begin position="398"/>
        <end position="568"/>
    </location>
</feature>
<dbReference type="EMBL" id="CAXAMN010027128">
    <property type="protein sequence ID" value="CAK9108570.1"/>
    <property type="molecule type" value="Genomic_DNA"/>
</dbReference>
<evidence type="ECO:0000259" key="4">
    <source>
        <dbReference type="Pfam" id="PF05378"/>
    </source>
</evidence>
<organism evidence="6 7">
    <name type="scientific">Durusdinium trenchii</name>
    <dbReference type="NCBI Taxonomy" id="1381693"/>
    <lineage>
        <taxon>Eukaryota</taxon>
        <taxon>Sar</taxon>
        <taxon>Alveolata</taxon>
        <taxon>Dinophyceae</taxon>
        <taxon>Suessiales</taxon>
        <taxon>Symbiodiniaceae</taxon>
        <taxon>Durusdinium</taxon>
    </lineage>
</organism>
<feature type="domain" description="Hydantoinase A/oxoprolinase" evidence="2">
    <location>
        <begin position="103"/>
        <end position="384"/>
    </location>
</feature>
<dbReference type="InterPro" id="IPR003692">
    <property type="entry name" value="Hydantoinase_B"/>
</dbReference>
<dbReference type="InterPro" id="IPR002821">
    <property type="entry name" value="Hydantoinase_A"/>
</dbReference>
<keyword evidence="7" id="KW-1185">Reference proteome</keyword>
<proteinExistence type="inferred from homology"/>
<dbReference type="PANTHER" id="PTHR11365:SF23">
    <property type="entry name" value="HYPOTHETICAL 5-OXOPROLINASE (EUROFUNG)-RELATED"/>
    <property type="match status" value="1"/>
</dbReference>
<dbReference type="Pfam" id="PF05378">
    <property type="entry name" value="Hydant_A_N"/>
    <property type="match status" value="1"/>
</dbReference>
<evidence type="ECO:0000259" key="2">
    <source>
        <dbReference type="Pfam" id="PF01968"/>
    </source>
</evidence>
<reference evidence="6 7" key="1">
    <citation type="submission" date="2024-02" db="EMBL/GenBank/DDBJ databases">
        <authorList>
            <person name="Chen Y."/>
            <person name="Shah S."/>
            <person name="Dougan E. K."/>
            <person name="Thang M."/>
            <person name="Chan C."/>
        </authorList>
    </citation>
    <scope>NUCLEOTIDE SEQUENCE [LARGE SCALE GENOMIC DNA]</scope>
</reference>
<comment type="caution">
    <text evidence="6">The sequence shown here is derived from an EMBL/GenBank/DDBJ whole genome shotgun (WGS) entry which is preliminary data.</text>
</comment>
<dbReference type="Proteomes" id="UP001642484">
    <property type="component" value="Unassembled WGS sequence"/>
</dbReference>
<protein>
    <recommendedName>
        <fullName evidence="8">5-oxoprolinase</fullName>
    </recommendedName>
</protein>
<evidence type="ECO:0000259" key="5">
    <source>
        <dbReference type="Pfam" id="PF19278"/>
    </source>
</evidence>
<dbReference type="InterPro" id="IPR045079">
    <property type="entry name" value="Oxoprolinase-like"/>
</dbReference>
<dbReference type="Pfam" id="PF19278">
    <property type="entry name" value="Hydant_A_C"/>
    <property type="match status" value="1"/>
</dbReference>
<evidence type="ECO:0000259" key="3">
    <source>
        <dbReference type="Pfam" id="PF02538"/>
    </source>
</evidence>
<dbReference type="InterPro" id="IPR008040">
    <property type="entry name" value="Hydant_A_N"/>
</dbReference>
<evidence type="ECO:0008006" key="8">
    <source>
        <dbReference type="Google" id="ProtNLM"/>
    </source>
</evidence>
<dbReference type="Pfam" id="PF02538">
    <property type="entry name" value="Hydantoinase_B"/>
    <property type="match status" value="1"/>
</dbReference>